<name>A0ABW3D2X1_9BACL</name>
<feature type="chain" id="PRO_5046439955" evidence="4">
    <location>
        <begin position="24"/>
        <end position="271"/>
    </location>
</feature>
<keyword evidence="7" id="KW-1185">Reference proteome</keyword>
<feature type="compositionally biased region" description="Pro residues" evidence="3">
    <location>
        <begin position="33"/>
        <end position="57"/>
    </location>
</feature>
<evidence type="ECO:0000313" key="7">
    <source>
        <dbReference type="Proteomes" id="UP001597120"/>
    </source>
</evidence>
<dbReference type="Pfam" id="PF01522">
    <property type="entry name" value="Polysacc_deac_1"/>
    <property type="match status" value="1"/>
</dbReference>
<protein>
    <submittedName>
        <fullName evidence="6">Polysaccharide deacetylase family protein</fullName>
    </submittedName>
</protein>
<feature type="region of interest" description="Disordered" evidence="3">
    <location>
        <begin position="22"/>
        <end position="57"/>
    </location>
</feature>
<gene>
    <name evidence="6" type="ORF">ACFQ03_01130</name>
</gene>
<evidence type="ECO:0000256" key="3">
    <source>
        <dbReference type="SAM" id="MobiDB-lite"/>
    </source>
</evidence>
<reference evidence="7" key="1">
    <citation type="journal article" date="2019" name="Int. J. Syst. Evol. Microbiol.">
        <title>The Global Catalogue of Microorganisms (GCM) 10K type strain sequencing project: providing services to taxonomists for standard genome sequencing and annotation.</title>
        <authorList>
            <consortium name="The Broad Institute Genomics Platform"/>
            <consortium name="The Broad Institute Genome Sequencing Center for Infectious Disease"/>
            <person name="Wu L."/>
            <person name="Ma J."/>
        </authorList>
    </citation>
    <scope>NUCLEOTIDE SEQUENCE [LARGE SCALE GENOMIC DNA]</scope>
    <source>
        <strain evidence="7">CCUG 57263</strain>
    </source>
</reference>
<evidence type="ECO:0000256" key="1">
    <source>
        <dbReference type="ARBA" id="ARBA00022723"/>
    </source>
</evidence>
<evidence type="ECO:0000259" key="5">
    <source>
        <dbReference type="PROSITE" id="PS51677"/>
    </source>
</evidence>
<dbReference type="Gene3D" id="3.20.20.370">
    <property type="entry name" value="Glycoside hydrolase/deacetylase"/>
    <property type="match status" value="1"/>
</dbReference>
<dbReference type="Proteomes" id="UP001597120">
    <property type="component" value="Unassembled WGS sequence"/>
</dbReference>
<dbReference type="PROSITE" id="PS51257">
    <property type="entry name" value="PROKAR_LIPOPROTEIN"/>
    <property type="match status" value="1"/>
</dbReference>
<dbReference type="InterPro" id="IPR002509">
    <property type="entry name" value="NODB_dom"/>
</dbReference>
<organism evidence="6 7">
    <name type="scientific">Paenibacillus residui</name>
    <dbReference type="NCBI Taxonomy" id="629724"/>
    <lineage>
        <taxon>Bacteria</taxon>
        <taxon>Bacillati</taxon>
        <taxon>Bacillota</taxon>
        <taxon>Bacilli</taxon>
        <taxon>Bacillales</taxon>
        <taxon>Paenibacillaceae</taxon>
        <taxon>Paenibacillus</taxon>
    </lineage>
</organism>
<proteinExistence type="predicted"/>
<dbReference type="PANTHER" id="PTHR10587:SF133">
    <property type="entry name" value="CHITIN DEACETYLASE 1-RELATED"/>
    <property type="match status" value="1"/>
</dbReference>
<dbReference type="RefSeq" id="WP_144933344.1">
    <property type="nucleotide sequence ID" value="NZ_JBHTIU010000003.1"/>
</dbReference>
<dbReference type="PANTHER" id="PTHR10587">
    <property type="entry name" value="GLYCOSYL TRANSFERASE-RELATED"/>
    <property type="match status" value="1"/>
</dbReference>
<dbReference type="InterPro" id="IPR050248">
    <property type="entry name" value="Polysacc_deacetylase_ArnD"/>
</dbReference>
<comment type="caution">
    <text evidence="6">The sequence shown here is derived from an EMBL/GenBank/DDBJ whole genome shotgun (WGS) entry which is preliminary data.</text>
</comment>
<dbReference type="CDD" id="cd10917">
    <property type="entry name" value="CE4_NodB_like_6s_7s"/>
    <property type="match status" value="1"/>
</dbReference>
<evidence type="ECO:0000313" key="6">
    <source>
        <dbReference type="EMBL" id="MFD0867750.1"/>
    </source>
</evidence>
<evidence type="ECO:0000256" key="4">
    <source>
        <dbReference type="SAM" id="SignalP"/>
    </source>
</evidence>
<evidence type="ECO:0000256" key="2">
    <source>
        <dbReference type="ARBA" id="ARBA00022801"/>
    </source>
</evidence>
<dbReference type="InterPro" id="IPR011330">
    <property type="entry name" value="Glyco_hydro/deAcase_b/a-brl"/>
</dbReference>
<dbReference type="PROSITE" id="PS51677">
    <property type="entry name" value="NODB"/>
    <property type="match status" value="1"/>
</dbReference>
<dbReference type="EMBL" id="JBHTIU010000003">
    <property type="protein sequence ID" value="MFD0867750.1"/>
    <property type="molecule type" value="Genomic_DNA"/>
</dbReference>
<feature type="signal peptide" evidence="4">
    <location>
        <begin position="1"/>
        <end position="23"/>
    </location>
</feature>
<feature type="compositionally biased region" description="Low complexity" evidence="3">
    <location>
        <begin position="22"/>
        <end position="32"/>
    </location>
</feature>
<feature type="domain" description="NodB homology" evidence="5">
    <location>
        <begin position="81"/>
        <end position="261"/>
    </location>
</feature>
<accession>A0ABW3D2X1</accession>
<keyword evidence="4" id="KW-0732">Signal</keyword>
<dbReference type="SUPFAM" id="SSF88713">
    <property type="entry name" value="Glycoside hydrolase/deacetylase"/>
    <property type="match status" value="1"/>
</dbReference>
<sequence length="271" mass="29965">MKKTWIVLTLGTVLLTACSAPSAANGPSASPADPIPSATPVPSPEPPADPTPEPVPEAPAIAYRMKDNYALTPLDPDGNKKMVLLTFDDGPKDKEMIESMLDTLDKHEAKAIFFVNGYRIKQNPELLQLIHDRGQIIGNHSWDHIDLKNESKETIDQQIEDVQKIVAEMVGSAPKFFRPPFGSANDYVKEKVKEEGALFMTWSNGSLDWDASAKNKPEVVIQNVLDQLHPGSNILMHELPWTVEALDTLLDKLEEEGYGFIDPRTIETDSP</sequence>
<keyword evidence="2" id="KW-0378">Hydrolase</keyword>
<keyword evidence="1" id="KW-0479">Metal-binding</keyword>